<comment type="caution">
    <text evidence="1">The sequence shown here is derived from an EMBL/GenBank/DDBJ whole genome shotgun (WGS) entry which is preliminary data.</text>
</comment>
<dbReference type="AlphaFoldDB" id="A0A3D9C0E3"/>
<organism evidence="1 2">
    <name type="scientific">Chryseobacterium pennae</name>
    <dbReference type="NCBI Taxonomy" id="2258962"/>
    <lineage>
        <taxon>Bacteria</taxon>
        <taxon>Pseudomonadati</taxon>
        <taxon>Bacteroidota</taxon>
        <taxon>Flavobacteriia</taxon>
        <taxon>Flavobacteriales</taxon>
        <taxon>Weeksellaceae</taxon>
        <taxon>Chryseobacterium group</taxon>
        <taxon>Chryseobacterium</taxon>
    </lineage>
</organism>
<gene>
    <name evidence="1" type="ORF">DRF65_26815</name>
</gene>
<protein>
    <submittedName>
        <fullName evidence="1">Uncharacterized protein</fullName>
    </submittedName>
</protein>
<evidence type="ECO:0000313" key="2">
    <source>
        <dbReference type="Proteomes" id="UP000256686"/>
    </source>
</evidence>
<reference evidence="2" key="1">
    <citation type="submission" date="2018-06" db="EMBL/GenBank/DDBJ databases">
        <authorList>
            <person name="Lum Nde A."/>
            <person name="Hugo C."/>
        </authorList>
    </citation>
    <scope>NUCLEOTIDE SEQUENCE [LARGE SCALE GENOMIC DNA]</scope>
    <source>
        <strain evidence="2">1_F178</strain>
    </source>
</reference>
<sequence length="202" mass="23660">MISTLFYYCKNNNKLETIQNSFRKDTIFAPARYTAKDPNCQQSMKGFNSKYNVLLSKFYTAEKSLSFNTKDSVMIAHPFYTQNDSYGDCFPEETYGNLILVYHNATQKTNVYKNALYEDEPNTFQEIIPDPKGFVISMEKGNSSKMYSKVKVSYKVNELYLDHIQLESWGRKQYKKKYAFKNLKLENYSVKMIDSLQVVNDK</sequence>
<proteinExistence type="predicted"/>
<name>A0A3D9C0E3_9FLAO</name>
<evidence type="ECO:0000313" key="1">
    <source>
        <dbReference type="EMBL" id="REC59313.1"/>
    </source>
</evidence>
<keyword evidence="2" id="KW-1185">Reference proteome</keyword>
<accession>A0A3D9C0E3</accession>
<dbReference type="Proteomes" id="UP000256686">
    <property type="component" value="Unassembled WGS sequence"/>
</dbReference>
<dbReference type="EMBL" id="QNVT01000042">
    <property type="protein sequence ID" value="REC59313.1"/>
    <property type="molecule type" value="Genomic_DNA"/>
</dbReference>